<dbReference type="CDD" id="cd01017">
    <property type="entry name" value="AdcA"/>
    <property type="match status" value="1"/>
</dbReference>
<dbReference type="SUPFAM" id="SSF53807">
    <property type="entry name" value="Helical backbone' metal receptor"/>
    <property type="match status" value="1"/>
</dbReference>
<dbReference type="Pfam" id="PF01297">
    <property type="entry name" value="ZnuA"/>
    <property type="match status" value="1"/>
</dbReference>
<dbReference type="GO" id="GO:0007155">
    <property type="term" value="P:cell adhesion"/>
    <property type="evidence" value="ECO:0007669"/>
    <property type="project" value="InterPro"/>
</dbReference>
<dbReference type="PANTHER" id="PTHR42953:SF3">
    <property type="entry name" value="HIGH-AFFINITY ZINC UPTAKE SYSTEM PROTEIN ZNUA"/>
    <property type="match status" value="1"/>
</dbReference>
<evidence type="ECO:0000313" key="7">
    <source>
        <dbReference type="Proteomes" id="UP000070160"/>
    </source>
</evidence>
<dbReference type="PANTHER" id="PTHR42953">
    <property type="entry name" value="HIGH-AFFINITY ZINC UPTAKE SYSTEM PROTEIN ZNUA-RELATED"/>
    <property type="match status" value="1"/>
</dbReference>
<dbReference type="InterPro" id="IPR006127">
    <property type="entry name" value="ZnuA-like"/>
</dbReference>
<keyword evidence="7" id="KW-1185">Reference proteome</keyword>
<evidence type="ECO:0000256" key="2">
    <source>
        <dbReference type="ARBA" id="ARBA00022448"/>
    </source>
</evidence>
<dbReference type="STRING" id="1588748.HMPREF3182_00497"/>
<dbReference type="GO" id="GO:0046872">
    <property type="term" value="F:metal ion binding"/>
    <property type="evidence" value="ECO:0007669"/>
    <property type="project" value="InterPro"/>
</dbReference>
<evidence type="ECO:0000313" key="6">
    <source>
        <dbReference type="EMBL" id="KXB92377.1"/>
    </source>
</evidence>
<comment type="similarity">
    <text evidence="1 4">Belongs to the bacterial solute-binding protein 9 family.</text>
</comment>
<accession>A0A134CJR7</accession>
<dbReference type="InterPro" id="IPR006129">
    <property type="entry name" value="AdhesinB"/>
</dbReference>
<keyword evidence="2 4" id="KW-0813">Transport</keyword>
<protein>
    <submittedName>
        <fullName evidence="6">ABC transporter, substrate-binding protein</fullName>
    </submittedName>
</protein>
<name>A0A134CJR7_9FIRM</name>
<reference evidence="7" key="1">
    <citation type="submission" date="2016-01" db="EMBL/GenBank/DDBJ databases">
        <authorList>
            <person name="Mitreva M."/>
            <person name="Pepin K.H."/>
            <person name="Mihindukulasuriya K.A."/>
            <person name="Fulton R."/>
            <person name="Fronick C."/>
            <person name="O'Laughlin M."/>
            <person name="Miner T."/>
            <person name="Herter B."/>
            <person name="Rosa B.A."/>
            <person name="Cordes M."/>
            <person name="Tomlinson C."/>
            <person name="Wollam A."/>
            <person name="Palsikar V.B."/>
            <person name="Mardis E.R."/>
            <person name="Wilson R.K."/>
        </authorList>
    </citation>
    <scope>NUCLEOTIDE SEQUENCE [LARGE SCALE GENOMIC DNA]</scope>
    <source>
        <strain evidence="7">KA00182</strain>
    </source>
</reference>
<dbReference type="Gene3D" id="3.40.50.1980">
    <property type="entry name" value="Nitrogenase molybdenum iron protein domain"/>
    <property type="match status" value="2"/>
</dbReference>
<evidence type="ECO:0000256" key="4">
    <source>
        <dbReference type="RuleBase" id="RU003512"/>
    </source>
</evidence>
<dbReference type="PROSITE" id="PS51257">
    <property type="entry name" value="PROKAR_LIPOPROTEIN"/>
    <property type="match status" value="1"/>
</dbReference>
<dbReference type="InterPro" id="IPR050492">
    <property type="entry name" value="Bact_metal-bind_prot9"/>
</dbReference>
<dbReference type="InterPro" id="IPR006128">
    <property type="entry name" value="Lipoprotein_PsaA-like"/>
</dbReference>
<dbReference type="Proteomes" id="UP000070160">
    <property type="component" value="Unassembled WGS sequence"/>
</dbReference>
<dbReference type="PATRIC" id="fig|1588748.3.peg.478"/>
<keyword evidence="3 5" id="KW-0732">Signal</keyword>
<dbReference type="PRINTS" id="PR00691">
    <property type="entry name" value="ADHESINB"/>
</dbReference>
<evidence type="ECO:0000256" key="5">
    <source>
        <dbReference type="SAM" id="SignalP"/>
    </source>
</evidence>
<dbReference type="GO" id="GO:0030001">
    <property type="term" value="P:metal ion transport"/>
    <property type="evidence" value="ECO:0007669"/>
    <property type="project" value="InterPro"/>
</dbReference>
<dbReference type="PRINTS" id="PR00690">
    <property type="entry name" value="ADHESNFAMILY"/>
</dbReference>
<organism evidence="6 7">
    <name type="scientific">Megasphaera hutchinsoni</name>
    <dbReference type="NCBI Taxonomy" id="1588748"/>
    <lineage>
        <taxon>Bacteria</taxon>
        <taxon>Bacillati</taxon>
        <taxon>Bacillota</taxon>
        <taxon>Negativicutes</taxon>
        <taxon>Veillonellales</taxon>
        <taxon>Veillonellaceae</taxon>
        <taxon>Megasphaera</taxon>
    </lineage>
</organism>
<dbReference type="EMBL" id="LSDT01000014">
    <property type="protein sequence ID" value="KXB92377.1"/>
    <property type="molecule type" value="Genomic_DNA"/>
</dbReference>
<sequence length="306" mass="33862">MLKKWLSAGILTIAAAFMLTACGNQEAQNTPATPNAEKLQVATSFNAMKEFVEAVGKDKVNVVTIIPDGTEPHDFELTTKDMKSLSSVKVFVYSGLGMEPWADQAIQSANNKDLITVEASKGIKAIMNTDEDEIKEHGQYDPHCWLGLNEAQIEVQNIANALAKADPKNADFYQKNAKEYIVQLKTLHDQYASKFASVKKKHFVTGHAAFAYLCREFGLEQNSVEDVFADGEPSPQNMTELVKYCKQHKVKTIFAEEMVSPKVSQTLAKEVGAQVQTINTLESSEGGKTYINAMQENLDKIFKSLQ</sequence>
<evidence type="ECO:0000256" key="1">
    <source>
        <dbReference type="ARBA" id="ARBA00011028"/>
    </source>
</evidence>
<evidence type="ECO:0000256" key="3">
    <source>
        <dbReference type="ARBA" id="ARBA00022729"/>
    </source>
</evidence>
<comment type="caution">
    <text evidence="6">The sequence shown here is derived from an EMBL/GenBank/DDBJ whole genome shotgun (WGS) entry which is preliminary data.</text>
</comment>
<gene>
    <name evidence="6" type="ORF">HMPREF3182_00497</name>
</gene>
<feature type="signal peptide" evidence="5">
    <location>
        <begin position="1"/>
        <end position="27"/>
    </location>
</feature>
<dbReference type="AlphaFoldDB" id="A0A134CJR7"/>
<proteinExistence type="inferred from homology"/>
<dbReference type="RefSeq" id="WP_007392441.1">
    <property type="nucleotide sequence ID" value="NZ_KQ960933.1"/>
</dbReference>
<feature type="chain" id="PRO_5038509810" evidence="5">
    <location>
        <begin position="28"/>
        <end position="306"/>
    </location>
</feature>